<reference evidence="1" key="2">
    <citation type="journal article" date="2015" name="Fish Shellfish Immunol.">
        <title>Early steps in the European eel (Anguilla anguilla)-Vibrio vulnificus interaction in the gills: Role of the RtxA13 toxin.</title>
        <authorList>
            <person name="Callol A."/>
            <person name="Pajuelo D."/>
            <person name="Ebbesson L."/>
            <person name="Teles M."/>
            <person name="MacKenzie S."/>
            <person name="Amaro C."/>
        </authorList>
    </citation>
    <scope>NUCLEOTIDE SEQUENCE</scope>
</reference>
<dbReference type="AlphaFoldDB" id="A0A0E9VE34"/>
<evidence type="ECO:0000313" key="1">
    <source>
        <dbReference type="EMBL" id="JAH76256.1"/>
    </source>
</evidence>
<sequence length="41" mass="4930">MRGKKSRTRLDSGTLAQSRRLSKSLYYRTGMSKNKRDYERF</sequence>
<dbReference type="EMBL" id="GBXM01032321">
    <property type="protein sequence ID" value="JAH76256.1"/>
    <property type="molecule type" value="Transcribed_RNA"/>
</dbReference>
<accession>A0A0E9VE34</accession>
<name>A0A0E9VE34_ANGAN</name>
<proteinExistence type="predicted"/>
<organism evidence="1">
    <name type="scientific">Anguilla anguilla</name>
    <name type="common">European freshwater eel</name>
    <name type="synonym">Muraena anguilla</name>
    <dbReference type="NCBI Taxonomy" id="7936"/>
    <lineage>
        <taxon>Eukaryota</taxon>
        <taxon>Metazoa</taxon>
        <taxon>Chordata</taxon>
        <taxon>Craniata</taxon>
        <taxon>Vertebrata</taxon>
        <taxon>Euteleostomi</taxon>
        <taxon>Actinopterygii</taxon>
        <taxon>Neopterygii</taxon>
        <taxon>Teleostei</taxon>
        <taxon>Anguilliformes</taxon>
        <taxon>Anguillidae</taxon>
        <taxon>Anguilla</taxon>
    </lineage>
</organism>
<protein>
    <submittedName>
        <fullName evidence="1">Uncharacterized protein</fullName>
    </submittedName>
</protein>
<reference evidence="1" key="1">
    <citation type="submission" date="2014-11" db="EMBL/GenBank/DDBJ databases">
        <authorList>
            <person name="Amaro Gonzalez C."/>
        </authorList>
    </citation>
    <scope>NUCLEOTIDE SEQUENCE</scope>
</reference>